<gene>
    <name evidence="6" type="ORF">SAMN06265338_101977</name>
</gene>
<feature type="transmembrane region" description="Helical" evidence="4">
    <location>
        <begin position="339"/>
        <end position="361"/>
    </location>
</feature>
<feature type="transmembrane region" description="Helical" evidence="4">
    <location>
        <begin position="215"/>
        <end position="237"/>
    </location>
</feature>
<dbReference type="CDD" id="cd17355">
    <property type="entry name" value="MFS_YcxA_like"/>
    <property type="match status" value="1"/>
</dbReference>
<keyword evidence="1 4" id="KW-0812">Transmembrane</keyword>
<organism evidence="6 7">
    <name type="scientific">Rhodoblastus acidophilus</name>
    <name type="common">Rhodopseudomonas acidophila</name>
    <dbReference type="NCBI Taxonomy" id="1074"/>
    <lineage>
        <taxon>Bacteria</taxon>
        <taxon>Pseudomonadati</taxon>
        <taxon>Pseudomonadota</taxon>
        <taxon>Alphaproteobacteria</taxon>
        <taxon>Hyphomicrobiales</taxon>
        <taxon>Rhodoblastaceae</taxon>
        <taxon>Rhodoblastus</taxon>
    </lineage>
</organism>
<keyword evidence="3 4" id="KW-0472">Membrane</keyword>
<evidence type="ECO:0000256" key="1">
    <source>
        <dbReference type="ARBA" id="ARBA00022692"/>
    </source>
</evidence>
<protein>
    <submittedName>
        <fullName evidence="6">Predicted arabinose efflux permease, MFS family</fullName>
    </submittedName>
</protein>
<feature type="domain" description="Major facilitator superfamily (MFS) profile" evidence="5">
    <location>
        <begin position="14"/>
        <end position="394"/>
    </location>
</feature>
<dbReference type="GO" id="GO:0022857">
    <property type="term" value="F:transmembrane transporter activity"/>
    <property type="evidence" value="ECO:0007669"/>
    <property type="project" value="InterPro"/>
</dbReference>
<feature type="transmembrane region" description="Helical" evidence="4">
    <location>
        <begin position="80"/>
        <end position="100"/>
    </location>
</feature>
<feature type="transmembrane region" description="Helical" evidence="4">
    <location>
        <begin position="137"/>
        <end position="155"/>
    </location>
</feature>
<dbReference type="InterPro" id="IPR011701">
    <property type="entry name" value="MFS"/>
</dbReference>
<dbReference type="OrthoDB" id="146345at2"/>
<feature type="transmembrane region" description="Helical" evidence="4">
    <location>
        <begin position="249"/>
        <end position="272"/>
    </location>
</feature>
<proteinExistence type="predicted"/>
<evidence type="ECO:0000256" key="2">
    <source>
        <dbReference type="ARBA" id="ARBA00022989"/>
    </source>
</evidence>
<dbReference type="PROSITE" id="PS50850">
    <property type="entry name" value="MFS"/>
    <property type="match status" value="1"/>
</dbReference>
<evidence type="ECO:0000259" key="5">
    <source>
        <dbReference type="PROSITE" id="PS50850"/>
    </source>
</evidence>
<dbReference type="AlphaFoldDB" id="A0A212QNR5"/>
<name>A0A212QNR5_RHOAC</name>
<accession>A0A212QNR5</accession>
<evidence type="ECO:0000313" key="7">
    <source>
        <dbReference type="Proteomes" id="UP000198418"/>
    </source>
</evidence>
<dbReference type="InterPro" id="IPR020846">
    <property type="entry name" value="MFS_dom"/>
</dbReference>
<evidence type="ECO:0000256" key="3">
    <source>
        <dbReference type="ARBA" id="ARBA00023136"/>
    </source>
</evidence>
<feature type="transmembrane region" description="Helical" evidence="4">
    <location>
        <begin position="12"/>
        <end position="35"/>
    </location>
</feature>
<dbReference type="Proteomes" id="UP000198418">
    <property type="component" value="Unassembled WGS sequence"/>
</dbReference>
<dbReference type="PANTHER" id="PTHR11360:SF284">
    <property type="entry name" value="EG:103B4.3 PROTEIN-RELATED"/>
    <property type="match status" value="1"/>
</dbReference>
<sequence>MSQSDSPRLSPALVAVAGCLIALISFGPRSVMGVFQLPIFASRDWGAGHFAIALALQNLLWGLGQPFAGALADRYGARPVLIFGGLFYALGLALMSVAPSGLAFDLSAGLLIGLGLSGASFNLVLGAFAKLLPPKRLSYAFGAATAAGSFGQFLFSPLAGGLVATHGWETTCLIFAGVTVLIAPLAFALKTPRGDFSAKGGQGAVFRRALRHKSYVLLSAGFFTCGFQLAFITVHFQRYVVEAGLSPELGAWAFALVGVFNIFGSLLAGWLGGFLHRPYILAFIYFARALATAVFIALPATWESTLIFAAVTGLLWLSTVPPTSGAIGRMFGAGNLSMLYGFAFFLHQLGGFLGVLLGGWARAATGSYLSVWLLSIALGVISALLNLPVVEREVEEPAPQPAR</sequence>
<keyword evidence="2 4" id="KW-1133">Transmembrane helix</keyword>
<evidence type="ECO:0000313" key="6">
    <source>
        <dbReference type="EMBL" id="SNB61085.1"/>
    </source>
</evidence>
<dbReference type="InterPro" id="IPR050327">
    <property type="entry name" value="Proton-linked_MCT"/>
</dbReference>
<dbReference type="RefSeq" id="WP_088519375.1">
    <property type="nucleotide sequence ID" value="NZ_FYDG01000001.1"/>
</dbReference>
<feature type="transmembrane region" description="Helical" evidence="4">
    <location>
        <begin position="367"/>
        <end position="387"/>
    </location>
</feature>
<evidence type="ECO:0000256" key="4">
    <source>
        <dbReference type="SAM" id="Phobius"/>
    </source>
</evidence>
<feature type="transmembrane region" description="Helical" evidence="4">
    <location>
        <begin position="306"/>
        <end position="327"/>
    </location>
</feature>
<feature type="transmembrane region" description="Helical" evidence="4">
    <location>
        <begin position="167"/>
        <end position="189"/>
    </location>
</feature>
<dbReference type="SUPFAM" id="SSF103473">
    <property type="entry name" value="MFS general substrate transporter"/>
    <property type="match status" value="1"/>
</dbReference>
<dbReference type="InterPro" id="IPR036259">
    <property type="entry name" value="MFS_trans_sf"/>
</dbReference>
<dbReference type="EMBL" id="FYDG01000001">
    <property type="protein sequence ID" value="SNB61085.1"/>
    <property type="molecule type" value="Genomic_DNA"/>
</dbReference>
<feature type="transmembrane region" description="Helical" evidence="4">
    <location>
        <begin position="106"/>
        <end position="125"/>
    </location>
</feature>
<feature type="transmembrane region" description="Helical" evidence="4">
    <location>
        <begin position="279"/>
        <end position="300"/>
    </location>
</feature>
<keyword evidence="7" id="KW-1185">Reference proteome</keyword>
<dbReference type="Pfam" id="PF07690">
    <property type="entry name" value="MFS_1"/>
    <property type="match status" value="1"/>
</dbReference>
<dbReference type="Gene3D" id="1.20.1250.20">
    <property type="entry name" value="MFS general substrate transporter like domains"/>
    <property type="match status" value="2"/>
</dbReference>
<reference evidence="7" key="1">
    <citation type="submission" date="2017-06" db="EMBL/GenBank/DDBJ databases">
        <authorList>
            <person name="Varghese N."/>
            <person name="Submissions S."/>
        </authorList>
    </citation>
    <scope>NUCLEOTIDE SEQUENCE [LARGE SCALE GENOMIC DNA]</scope>
    <source>
        <strain evidence="7">DSM 137</strain>
    </source>
</reference>
<dbReference type="PANTHER" id="PTHR11360">
    <property type="entry name" value="MONOCARBOXYLATE TRANSPORTER"/>
    <property type="match status" value="1"/>
</dbReference>
<feature type="transmembrane region" description="Helical" evidence="4">
    <location>
        <begin position="47"/>
        <end position="68"/>
    </location>
</feature>